<dbReference type="GO" id="GO:0008360">
    <property type="term" value="P:regulation of cell shape"/>
    <property type="evidence" value="ECO:0007669"/>
    <property type="project" value="UniProtKB-UniRule"/>
</dbReference>
<keyword evidence="3 6" id="KW-0067">ATP-binding</keyword>
<feature type="binding site" evidence="6">
    <location>
        <begin position="159"/>
        <end position="161"/>
    </location>
    <ligand>
        <name>ATP</name>
        <dbReference type="ChEBI" id="CHEBI:30616"/>
    </ligand>
</feature>
<dbReference type="GO" id="GO:0005524">
    <property type="term" value="F:ATP binding"/>
    <property type="evidence" value="ECO:0007669"/>
    <property type="project" value="UniProtKB-KW"/>
</dbReference>
<dbReference type="HAMAP" id="MF_02207">
    <property type="entry name" value="MreB"/>
    <property type="match status" value="1"/>
</dbReference>
<dbReference type="SUPFAM" id="SSF53067">
    <property type="entry name" value="Actin-like ATPase domain"/>
    <property type="match status" value="2"/>
</dbReference>
<dbReference type="GO" id="GO:0000902">
    <property type="term" value="P:cell morphogenesis"/>
    <property type="evidence" value="ECO:0007669"/>
    <property type="project" value="InterPro"/>
</dbReference>
<dbReference type="Gene3D" id="3.30.420.40">
    <property type="match status" value="2"/>
</dbReference>
<sequence>MLFKIGKDIGVDLGTASVLVTVKGKGVVLNEPSVVAIDSDRDKTLAVGEEARSMLGRTPLNISAIRPLREGVIADFDITENMLRYFIQKAAGNSPFFKPRVMVCVPAGITSVEQRAVIEAVLNIGAKDVFLIEEPRAAALGADLDIFEPFGNMVIDIGGGTTDVAVISLGDIVKKESIRVGGDKLDEAIVRHIRDKHNLMIGERSAEEVKIQVASADPSTRNKTMEVRGRDIVTGLPKTLTVDSEMAYEAIKEPVNSILRSTHMVLEKTPPELAADIIDKGIVMTGGGALLHGLDTFLTDKLQCPVFIAEDPISSVVRGTGIALEMLDNIMDTLASSKKPV</sequence>
<evidence type="ECO:0000256" key="1">
    <source>
        <dbReference type="ARBA" id="ARBA00022490"/>
    </source>
</evidence>
<dbReference type="PANTHER" id="PTHR42749">
    <property type="entry name" value="CELL SHAPE-DETERMINING PROTEIN MREB"/>
    <property type="match status" value="1"/>
</dbReference>
<dbReference type="InterPro" id="IPR043129">
    <property type="entry name" value="ATPase_NBD"/>
</dbReference>
<feature type="binding site" evidence="6">
    <location>
        <begin position="287"/>
        <end position="290"/>
    </location>
    <ligand>
        <name>ATP</name>
        <dbReference type="ChEBI" id="CHEBI:30616"/>
    </ligand>
</feature>
<dbReference type="InterPro" id="IPR056546">
    <property type="entry name" value="MreB_MamK-like"/>
</dbReference>
<name>A0AAU7VLF5_9FIRM</name>
<comment type="subunit">
    <text evidence="6">Forms polymers.</text>
</comment>
<evidence type="ECO:0000256" key="3">
    <source>
        <dbReference type="ARBA" id="ARBA00022840"/>
    </source>
</evidence>
<dbReference type="NCBIfam" id="NF010539">
    <property type="entry name" value="PRK13927.1"/>
    <property type="match status" value="1"/>
</dbReference>
<keyword evidence="4 6" id="KW-0133">Cell shape</keyword>
<protein>
    <recommendedName>
        <fullName evidence="6">Cell shape-determining protein MreB</fullName>
    </recommendedName>
</protein>
<feature type="binding site" evidence="6">
    <location>
        <begin position="207"/>
        <end position="210"/>
    </location>
    <ligand>
        <name>ATP</name>
        <dbReference type="ChEBI" id="CHEBI:30616"/>
    </ligand>
</feature>
<comment type="caution">
    <text evidence="6">Lacks conserved residue(s) required for the propagation of feature annotation.</text>
</comment>
<keyword evidence="2 6" id="KW-0547">Nucleotide-binding</keyword>
<keyword evidence="1 6" id="KW-0963">Cytoplasm</keyword>
<dbReference type="PANTHER" id="PTHR42749:SF4">
    <property type="entry name" value="CELL SHAPE-DETERMINING PROTEIN MBL"/>
    <property type="match status" value="1"/>
</dbReference>
<reference evidence="7" key="2">
    <citation type="submission" date="2024-06" db="EMBL/GenBank/DDBJ databases">
        <authorList>
            <person name="Petrova K.O."/>
            <person name="Toshchakov S.V."/>
            <person name="Boltjanskaja Y.V."/>
            <person name="Kevbrin V."/>
        </authorList>
    </citation>
    <scope>NUCLEOTIDE SEQUENCE</scope>
    <source>
        <strain evidence="7">Z-910T</strain>
    </source>
</reference>
<comment type="function">
    <text evidence="6">Forms membrane-associated dynamic filaments that are essential for cell shape determination. Acts by regulating cell wall synthesis and cell elongation, and thus cell shape. A feedback loop between cell geometry and MreB localization may maintain elongated cell shape by targeting cell wall growth to regions of negative cell wall curvature.</text>
</comment>
<dbReference type="RefSeq" id="WP_350343515.1">
    <property type="nucleotide sequence ID" value="NZ_CP158367.1"/>
</dbReference>
<gene>
    <name evidence="6 7" type="primary">mreB</name>
    <name evidence="7" type="ORF">PRVXT_002824</name>
</gene>
<proteinExistence type="inferred from homology"/>
<evidence type="ECO:0000256" key="4">
    <source>
        <dbReference type="ARBA" id="ARBA00022960"/>
    </source>
</evidence>
<dbReference type="PRINTS" id="PR01652">
    <property type="entry name" value="SHAPEPROTEIN"/>
</dbReference>
<comment type="similarity">
    <text evidence="5 6">Belongs to the FtsA/MreB family.</text>
</comment>
<dbReference type="GO" id="GO:0005737">
    <property type="term" value="C:cytoplasm"/>
    <property type="evidence" value="ECO:0007669"/>
    <property type="project" value="UniProtKB-SubCell"/>
</dbReference>
<dbReference type="InterPro" id="IPR004753">
    <property type="entry name" value="MreB"/>
</dbReference>
<dbReference type="Pfam" id="PF06723">
    <property type="entry name" value="MreB_Mbl"/>
    <property type="match status" value="1"/>
</dbReference>
<reference evidence="7" key="1">
    <citation type="journal article" date="2013" name="Extremophiles">
        <title>Proteinivorax tanatarense gen. nov., sp. nov., an anaerobic, haloalkaliphilic, proteolytic bacterium isolated from a decaying algal bloom, and proposal of Proteinivoraceae fam. nov.</title>
        <authorList>
            <person name="Kevbrin V."/>
            <person name="Boltyanskaya Y."/>
            <person name="Zhilina T."/>
            <person name="Kolganova T."/>
            <person name="Lavrentjeva E."/>
            <person name="Kuznetsov B."/>
        </authorList>
    </citation>
    <scope>NUCLEOTIDE SEQUENCE</scope>
    <source>
        <strain evidence="7">Z-910T</strain>
    </source>
</reference>
<accession>A0AAU7VLF5</accession>
<organism evidence="7">
    <name type="scientific">Proteinivorax tanatarense</name>
    <dbReference type="NCBI Taxonomy" id="1260629"/>
    <lineage>
        <taxon>Bacteria</taxon>
        <taxon>Bacillati</taxon>
        <taxon>Bacillota</taxon>
        <taxon>Clostridia</taxon>
        <taxon>Eubacteriales</taxon>
        <taxon>Proteinivoracaceae</taxon>
        <taxon>Proteinivorax</taxon>
    </lineage>
</organism>
<dbReference type="NCBIfam" id="TIGR00904">
    <property type="entry name" value="mreB"/>
    <property type="match status" value="1"/>
</dbReference>
<evidence type="ECO:0000313" key="7">
    <source>
        <dbReference type="EMBL" id="XBX74766.1"/>
    </source>
</evidence>
<comment type="subcellular location">
    <subcellularLocation>
        <location evidence="6">Cytoplasm</location>
    </subcellularLocation>
    <text evidence="6">Membrane-associated.</text>
</comment>
<evidence type="ECO:0000256" key="2">
    <source>
        <dbReference type="ARBA" id="ARBA00022741"/>
    </source>
</evidence>
<dbReference type="CDD" id="cd10225">
    <property type="entry name" value="ASKHA_NBD_MreB-like"/>
    <property type="match status" value="1"/>
</dbReference>
<dbReference type="EMBL" id="CP158367">
    <property type="protein sequence ID" value="XBX74766.1"/>
    <property type="molecule type" value="Genomic_DNA"/>
</dbReference>
<dbReference type="AlphaFoldDB" id="A0AAU7VLF5"/>
<evidence type="ECO:0000256" key="5">
    <source>
        <dbReference type="ARBA" id="ARBA00023458"/>
    </source>
</evidence>
<evidence type="ECO:0000256" key="6">
    <source>
        <dbReference type="HAMAP-Rule" id="MF_02207"/>
    </source>
</evidence>